<name>A0ABQ3DDM0_9ACTN</name>
<evidence type="ECO:0000256" key="3">
    <source>
        <dbReference type="ARBA" id="ARBA00022801"/>
    </source>
</evidence>
<dbReference type="SUPFAM" id="SSF50486">
    <property type="entry name" value="FMT C-terminal domain-like"/>
    <property type="match status" value="1"/>
</dbReference>
<organism evidence="6 7">
    <name type="scientific">Streptomyces chryseus</name>
    <dbReference type="NCBI Taxonomy" id="68186"/>
    <lineage>
        <taxon>Bacteria</taxon>
        <taxon>Bacillati</taxon>
        <taxon>Actinomycetota</taxon>
        <taxon>Actinomycetes</taxon>
        <taxon>Kitasatosporales</taxon>
        <taxon>Streptomycetaceae</taxon>
        <taxon>Streptomyces</taxon>
    </lineage>
</organism>
<keyword evidence="2 5" id="KW-0227">DNA damage</keyword>
<dbReference type="InterPro" id="IPR036995">
    <property type="entry name" value="MPG_sf"/>
</dbReference>
<accession>A0ABQ3DDM0</accession>
<dbReference type="InterPro" id="IPR003180">
    <property type="entry name" value="MPG"/>
</dbReference>
<evidence type="ECO:0000256" key="2">
    <source>
        <dbReference type="ARBA" id="ARBA00022763"/>
    </source>
</evidence>
<keyword evidence="7" id="KW-1185">Reference proteome</keyword>
<dbReference type="EMBL" id="BMVO01000001">
    <property type="protein sequence ID" value="GHA81900.1"/>
    <property type="molecule type" value="Genomic_DNA"/>
</dbReference>
<dbReference type="Pfam" id="PF02245">
    <property type="entry name" value="Pur_DNA_glyco"/>
    <property type="match status" value="1"/>
</dbReference>
<evidence type="ECO:0000256" key="5">
    <source>
        <dbReference type="HAMAP-Rule" id="MF_00527"/>
    </source>
</evidence>
<dbReference type="NCBIfam" id="TIGR00567">
    <property type="entry name" value="3mg"/>
    <property type="match status" value="1"/>
</dbReference>
<sequence length="213" mass="23355">MITDLDRTPLPRTFFDRPVLEVAPDLLGRTLVRLTDEGPIELRITEVEAYDGAGDPGSHAYRGKTARNASMFGPPGHAYVYFIYGMWFSLNLVCGQEYTASGVLLRGGEVMRGQEQVRKRRLSARKDDELAKGPARLATGLDVDRTLDGTDLCAGPDSPLSVLHGTPAPADLVMNGPRTGVGGEGADHPWRFWIDGDPTVSPFRAHTPRRRRT</sequence>
<comment type="caution">
    <text evidence="6">The sequence shown here is derived from an EMBL/GenBank/DDBJ whole genome shotgun (WGS) entry which is preliminary data.</text>
</comment>
<protein>
    <recommendedName>
        <fullName evidence="5">Putative 3-methyladenine DNA glycosylase</fullName>
        <ecNumber evidence="5">3.2.2.-</ecNumber>
    </recommendedName>
</protein>
<keyword evidence="3 5" id="KW-0378">Hydrolase</keyword>
<dbReference type="NCBIfam" id="NF002003">
    <property type="entry name" value="PRK00802.1-3"/>
    <property type="match status" value="1"/>
</dbReference>
<evidence type="ECO:0000256" key="1">
    <source>
        <dbReference type="ARBA" id="ARBA00009232"/>
    </source>
</evidence>
<dbReference type="Proteomes" id="UP000599437">
    <property type="component" value="Unassembled WGS sequence"/>
</dbReference>
<proteinExistence type="inferred from homology"/>
<comment type="similarity">
    <text evidence="1 5">Belongs to the DNA glycosylase MPG family.</text>
</comment>
<keyword evidence="4 5" id="KW-0234">DNA repair</keyword>
<evidence type="ECO:0000313" key="7">
    <source>
        <dbReference type="Proteomes" id="UP000599437"/>
    </source>
</evidence>
<gene>
    <name evidence="6" type="ORF">GCM10010346_00010</name>
</gene>
<dbReference type="Gene3D" id="3.10.300.10">
    <property type="entry name" value="Methylpurine-DNA glycosylase (MPG)"/>
    <property type="match status" value="1"/>
</dbReference>
<dbReference type="HAMAP" id="MF_00527">
    <property type="entry name" value="3MGH"/>
    <property type="match status" value="1"/>
</dbReference>
<dbReference type="PANTHER" id="PTHR10429:SF0">
    <property type="entry name" value="DNA-3-METHYLADENINE GLYCOSYLASE"/>
    <property type="match status" value="1"/>
</dbReference>
<dbReference type="CDD" id="cd00540">
    <property type="entry name" value="AAG"/>
    <property type="match status" value="1"/>
</dbReference>
<evidence type="ECO:0000256" key="4">
    <source>
        <dbReference type="ARBA" id="ARBA00023204"/>
    </source>
</evidence>
<dbReference type="RefSeq" id="WP_138899131.1">
    <property type="nucleotide sequence ID" value="NZ_BMVO01000001.1"/>
</dbReference>
<evidence type="ECO:0000313" key="6">
    <source>
        <dbReference type="EMBL" id="GHA81900.1"/>
    </source>
</evidence>
<dbReference type="InterPro" id="IPR011034">
    <property type="entry name" value="Formyl_transferase-like_C_sf"/>
</dbReference>
<dbReference type="EC" id="3.2.2.-" evidence="5"/>
<dbReference type="PANTHER" id="PTHR10429">
    <property type="entry name" value="DNA-3-METHYLADENINE GLYCOSYLASE"/>
    <property type="match status" value="1"/>
</dbReference>
<reference evidence="7" key="1">
    <citation type="journal article" date="2019" name="Int. J. Syst. Evol. Microbiol.">
        <title>The Global Catalogue of Microorganisms (GCM) 10K type strain sequencing project: providing services to taxonomists for standard genome sequencing and annotation.</title>
        <authorList>
            <consortium name="The Broad Institute Genomics Platform"/>
            <consortium name="The Broad Institute Genome Sequencing Center for Infectious Disease"/>
            <person name="Wu L."/>
            <person name="Ma J."/>
        </authorList>
    </citation>
    <scope>NUCLEOTIDE SEQUENCE [LARGE SCALE GENOMIC DNA]</scope>
    <source>
        <strain evidence="7">JCM 4737</strain>
    </source>
</reference>